<organism evidence="2 3">
    <name type="scientific">Crotalaria pallida</name>
    <name type="common">Smooth rattlebox</name>
    <name type="synonym">Crotalaria striata</name>
    <dbReference type="NCBI Taxonomy" id="3830"/>
    <lineage>
        <taxon>Eukaryota</taxon>
        <taxon>Viridiplantae</taxon>
        <taxon>Streptophyta</taxon>
        <taxon>Embryophyta</taxon>
        <taxon>Tracheophyta</taxon>
        <taxon>Spermatophyta</taxon>
        <taxon>Magnoliopsida</taxon>
        <taxon>eudicotyledons</taxon>
        <taxon>Gunneridae</taxon>
        <taxon>Pentapetalae</taxon>
        <taxon>rosids</taxon>
        <taxon>fabids</taxon>
        <taxon>Fabales</taxon>
        <taxon>Fabaceae</taxon>
        <taxon>Papilionoideae</taxon>
        <taxon>50 kb inversion clade</taxon>
        <taxon>genistoids sensu lato</taxon>
        <taxon>core genistoids</taxon>
        <taxon>Crotalarieae</taxon>
        <taxon>Crotalaria</taxon>
    </lineage>
</organism>
<dbReference type="AlphaFoldDB" id="A0AAN9FCH3"/>
<proteinExistence type="predicted"/>
<evidence type="ECO:0000313" key="3">
    <source>
        <dbReference type="Proteomes" id="UP001372338"/>
    </source>
</evidence>
<gene>
    <name evidence="2" type="ORF">RIF29_13910</name>
</gene>
<feature type="coiled-coil region" evidence="1">
    <location>
        <begin position="1"/>
        <end position="125"/>
    </location>
</feature>
<dbReference type="Proteomes" id="UP001372338">
    <property type="component" value="Unassembled WGS sequence"/>
</dbReference>
<comment type="caution">
    <text evidence="2">The sequence shown here is derived from an EMBL/GenBank/DDBJ whole genome shotgun (WGS) entry which is preliminary data.</text>
</comment>
<dbReference type="EMBL" id="JAYWIO010000003">
    <property type="protein sequence ID" value="KAK7272870.1"/>
    <property type="molecule type" value="Genomic_DNA"/>
</dbReference>
<evidence type="ECO:0000256" key="1">
    <source>
        <dbReference type="SAM" id="Coils"/>
    </source>
</evidence>
<evidence type="ECO:0000313" key="2">
    <source>
        <dbReference type="EMBL" id="KAK7272870.1"/>
    </source>
</evidence>
<keyword evidence="1" id="KW-0175">Coiled coil</keyword>
<sequence>MANHEKELAERDMALENAKQQIRSLETRLDSANAQHLKEKEEWGLSLQNVEETWRIRCEAMKAENEATTAQDIQKESEELKELRKRYKKLKEEHASFHDLADRIIEEKDNEISRLLDDNKNLRQSLQSRSQV</sequence>
<name>A0AAN9FCH3_CROPI</name>
<reference evidence="2 3" key="1">
    <citation type="submission" date="2024-01" db="EMBL/GenBank/DDBJ databases">
        <title>The genomes of 5 underutilized Papilionoideae crops provide insights into root nodulation and disease resistanc.</title>
        <authorList>
            <person name="Yuan L."/>
        </authorList>
    </citation>
    <scope>NUCLEOTIDE SEQUENCE [LARGE SCALE GENOMIC DNA]</scope>
    <source>
        <strain evidence="2">ZHUSHIDOU_FW_LH</strain>
        <tissue evidence="2">Leaf</tissue>
    </source>
</reference>
<protein>
    <submittedName>
        <fullName evidence="2">Uncharacterized protein</fullName>
    </submittedName>
</protein>
<accession>A0AAN9FCH3</accession>
<keyword evidence="3" id="KW-1185">Reference proteome</keyword>